<evidence type="ECO:0000313" key="2">
    <source>
        <dbReference type="Proteomes" id="UP000187209"/>
    </source>
</evidence>
<accession>A0A1R2CXJ6</accession>
<gene>
    <name evidence="1" type="ORF">SteCoe_3178</name>
</gene>
<keyword evidence="2" id="KW-1185">Reference proteome</keyword>
<protein>
    <submittedName>
        <fullName evidence="1">Uncharacterized protein</fullName>
    </submittedName>
</protein>
<proteinExistence type="predicted"/>
<organism evidence="1 2">
    <name type="scientific">Stentor coeruleus</name>
    <dbReference type="NCBI Taxonomy" id="5963"/>
    <lineage>
        <taxon>Eukaryota</taxon>
        <taxon>Sar</taxon>
        <taxon>Alveolata</taxon>
        <taxon>Ciliophora</taxon>
        <taxon>Postciliodesmatophora</taxon>
        <taxon>Heterotrichea</taxon>
        <taxon>Heterotrichida</taxon>
        <taxon>Stentoridae</taxon>
        <taxon>Stentor</taxon>
    </lineage>
</organism>
<sequence length="95" mass="10487">MGCCLCCCCAKEIPRGPRRNSSFSDLETIRPPATEIETLRHEDISQPFLDMNPVLLESTAKNSNYKVEHRFTIDTSSAVPTKGSFPSLFGLGPKP</sequence>
<reference evidence="1 2" key="1">
    <citation type="submission" date="2016-11" db="EMBL/GenBank/DDBJ databases">
        <title>The macronuclear genome of Stentor coeruleus: a giant cell with tiny introns.</title>
        <authorList>
            <person name="Slabodnick M."/>
            <person name="Ruby J.G."/>
            <person name="Reiff S.B."/>
            <person name="Swart E.C."/>
            <person name="Gosai S."/>
            <person name="Prabakaran S."/>
            <person name="Witkowska E."/>
            <person name="Larue G.E."/>
            <person name="Fisher S."/>
            <person name="Freeman R.M."/>
            <person name="Gunawardena J."/>
            <person name="Chu W."/>
            <person name="Stover N.A."/>
            <person name="Gregory B.D."/>
            <person name="Nowacki M."/>
            <person name="Derisi J."/>
            <person name="Roy S.W."/>
            <person name="Marshall W.F."/>
            <person name="Sood P."/>
        </authorList>
    </citation>
    <scope>NUCLEOTIDE SEQUENCE [LARGE SCALE GENOMIC DNA]</scope>
    <source>
        <strain evidence="1">WM001</strain>
    </source>
</reference>
<dbReference type="EMBL" id="MPUH01000037">
    <property type="protein sequence ID" value="OMJ93738.1"/>
    <property type="molecule type" value="Genomic_DNA"/>
</dbReference>
<dbReference type="AlphaFoldDB" id="A0A1R2CXJ6"/>
<name>A0A1R2CXJ6_9CILI</name>
<comment type="caution">
    <text evidence="1">The sequence shown here is derived from an EMBL/GenBank/DDBJ whole genome shotgun (WGS) entry which is preliminary data.</text>
</comment>
<evidence type="ECO:0000313" key="1">
    <source>
        <dbReference type="EMBL" id="OMJ93738.1"/>
    </source>
</evidence>
<dbReference type="Proteomes" id="UP000187209">
    <property type="component" value="Unassembled WGS sequence"/>
</dbReference>